<dbReference type="SUPFAM" id="SSF47459">
    <property type="entry name" value="HLH, helix-loop-helix DNA-binding domain"/>
    <property type="match status" value="1"/>
</dbReference>
<dbReference type="PROSITE" id="PS50888">
    <property type="entry name" value="BHLH"/>
    <property type="match status" value="1"/>
</dbReference>
<keyword evidence="5" id="KW-0539">Nucleus</keyword>
<comment type="subcellular location">
    <subcellularLocation>
        <location evidence="1">Nucleus</location>
    </subcellularLocation>
</comment>
<reference evidence="8 9" key="1">
    <citation type="journal article" date="2020" name="IScience">
        <title>Genome Sequencing of the Endangered Kingdonia uniflora (Circaeasteraceae, Ranunculales) Reveals Potential Mechanisms of Evolutionary Specialization.</title>
        <authorList>
            <person name="Sun Y."/>
            <person name="Deng T."/>
            <person name="Zhang A."/>
            <person name="Moore M.J."/>
            <person name="Landis J.B."/>
            <person name="Lin N."/>
            <person name="Zhang H."/>
            <person name="Zhang X."/>
            <person name="Huang J."/>
            <person name="Zhang X."/>
            <person name="Sun H."/>
            <person name="Wang H."/>
        </authorList>
    </citation>
    <scope>NUCLEOTIDE SEQUENCE [LARGE SCALE GENOMIC DNA]</scope>
    <source>
        <strain evidence="8">TB1705</strain>
        <tissue evidence="8">Leaf</tissue>
    </source>
</reference>
<keyword evidence="6" id="KW-0175">Coiled coil</keyword>
<dbReference type="SMART" id="SM00353">
    <property type="entry name" value="HLH"/>
    <property type="match status" value="1"/>
</dbReference>
<dbReference type="EMBL" id="JACGCM010000215">
    <property type="protein sequence ID" value="KAF6175116.1"/>
    <property type="molecule type" value="Genomic_DNA"/>
</dbReference>
<protein>
    <recommendedName>
        <fullName evidence="7">BHLH domain-containing protein</fullName>
    </recommendedName>
</protein>
<evidence type="ECO:0000313" key="8">
    <source>
        <dbReference type="EMBL" id="KAF6175116.1"/>
    </source>
</evidence>
<keyword evidence="4" id="KW-0804">Transcription</keyword>
<evidence type="ECO:0000256" key="1">
    <source>
        <dbReference type="ARBA" id="ARBA00004123"/>
    </source>
</evidence>
<dbReference type="PANTHER" id="PTHR46266">
    <property type="entry name" value="TRANSCRIPTION FACTOR TT8"/>
    <property type="match status" value="1"/>
</dbReference>
<evidence type="ECO:0000259" key="7">
    <source>
        <dbReference type="PROSITE" id="PS50888"/>
    </source>
</evidence>
<dbReference type="GO" id="GO:0046983">
    <property type="term" value="F:protein dimerization activity"/>
    <property type="evidence" value="ECO:0007669"/>
    <property type="project" value="InterPro"/>
</dbReference>
<keyword evidence="3" id="KW-0010">Activator</keyword>
<evidence type="ECO:0000256" key="5">
    <source>
        <dbReference type="ARBA" id="ARBA00023242"/>
    </source>
</evidence>
<keyword evidence="9" id="KW-1185">Reference proteome</keyword>
<dbReference type="Proteomes" id="UP000541444">
    <property type="component" value="Unassembled WGS sequence"/>
</dbReference>
<accession>A0A7J7P6Q0</accession>
<dbReference type="Gene3D" id="4.10.280.10">
    <property type="entry name" value="Helix-loop-helix DNA-binding domain"/>
    <property type="match status" value="1"/>
</dbReference>
<evidence type="ECO:0000256" key="3">
    <source>
        <dbReference type="ARBA" id="ARBA00023159"/>
    </source>
</evidence>
<feature type="domain" description="BHLH" evidence="7">
    <location>
        <begin position="461"/>
        <end position="510"/>
    </location>
</feature>
<dbReference type="InterPro" id="IPR025610">
    <property type="entry name" value="MYC/MYB_N"/>
</dbReference>
<evidence type="ECO:0000256" key="2">
    <source>
        <dbReference type="ARBA" id="ARBA00023015"/>
    </source>
</evidence>
<dbReference type="Pfam" id="PF22754">
    <property type="entry name" value="bHLH-TF_ACT-like_plant"/>
    <property type="match status" value="1"/>
</dbReference>
<sequence length="658" mass="74811">MAILIQNQEGVPDNHLRKQLAIAVRSIQWSYAIFWSISTSQQGLLEWSEGYYNGEIKTRKTMQPMELNADNLGLKRSEQLKDLYESLSEGDTDSQTTKPSAALSPEDLTDAEWYYLVCMSFTFTPGEGLPGRALTTGQHIWLYNAPYADTKVFSRSLLSKTVICFPFLGGVIELGVTELVSEDPNLLQHVKTVFLEFPKFTSCEELSPARNTDNDEGPVCNEFDHEVGNIMDSEEPQVFVHSISPYTPKDKNEFDHDGDNGSPENIYEEFKVDSPHVSSNGCELNHKPEESSMMDKLNGGASQVQSWEFMDNEFTNCVHDSVNSSDCISQTFFTPENTISFPKREIFDNLPLKDLKDMHHIKLTSLDLDPQELHYTRTLSAIFKNTDQLIGTPGSRTGDPKSSFIGWKKVGLVDTKLQHIGAQQKMLKKILFEVAWMHSDCQLKSQKKHAGEVEPGSKNEVDDGVCRFLLEQKKQKLNEQFVFLRSLVPSIGKFDKESILSDTIEYLKELERRVDELESCREIVEEFDARERKKHPDIAERTSDNYGTRLKINKRKACDMDEMDPDLDWGLPEDVLTMDLTVQMVGNEVFIDIFCPWRECLILEIMDAVSNLQLDAHSVQSSTTHDTLTLNLKSKFKGTEVVSEEKIKQSIQRVVGSY</sequence>
<evidence type="ECO:0000256" key="6">
    <source>
        <dbReference type="SAM" id="Coils"/>
    </source>
</evidence>
<dbReference type="GO" id="GO:0005634">
    <property type="term" value="C:nucleus"/>
    <property type="evidence" value="ECO:0007669"/>
    <property type="project" value="UniProtKB-SubCell"/>
</dbReference>
<dbReference type="InterPro" id="IPR054502">
    <property type="entry name" value="bHLH-TF_ACT-like_plant"/>
</dbReference>
<proteinExistence type="predicted"/>
<dbReference type="OrthoDB" id="690068at2759"/>
<dbReference type="InterPro" id="IPR011598">
    <property type="entry name" value="bHLH_dom"/>
</dbReference>
<dbReference type="InterPro" id="IPR036638">
    <property type="entry name" value="HLH_DNA-bd_sf"/>
</dbReference>
<dbReference type="AlphaFoldDB" id="A0A7J7P6Q0"/>
<keyword evidence="2" id="KW-0805">Transcription regulation</keyword>
<dbReference type="PANTHER" id="PTHR46266:SF3">
    <property type="entry name" value="TRANSCRIPTION FACTOR EGL1"/>
    <property type="match status" value="1"/>
</dbReference>
<dbReference type="Pfam" id="PF14215">
    <property type="entry name" value="bHLH-MYC_N"/>
    <property type="match status" value="1"/>
</dbReference>
<dbReference type="Pfam" id="PF00010">
    <property type="entry name" value="HLH"/>
    <property type="match status" value="1"/>
</dbReference>
<gene>
    <name evidence="8" type="ORF">GIB67_022797</name>
</gene>
<name>A0A7J7P6Q0_9MAGN</name>
<evidence type="ECO:0000313" key="9">
    <source>
        <dbReference type="Proteomes" id="UP000541444"/>
    </source>
</evidence>
<comment type="caution">
    <text evidence="8">The sequence shown here is derived from an EMBL/GenBank/DDBJ whole genome shotgun (WGS) entry which is preliminary data.</text>
</comment>
<organism evidence="8 9">
    <name type="scientific">Kingdonia uniflora</name>
    <dbReference type="NCBI Taxonomy" id="39325"/>
    <lineage>
        <taxon>Eukaryota</taxon>
        <taxon>Viridiplantae</taxon>
        <taxon>Streptophyta</taxon>
        <taxon>Embryophyta</taxon>
        <taxon>Tracheophyta</taxon>
        <taxon>Spermatophyta</taxon>
        <taxon>Magnoliopsida</taxon>
        <taxon>Ranunculales</taxon>
        <taxon>Circaeasteraceae</taxon>
        <taxon>Kingdonia</taxon>
    </lineage>
</organism>
<evidence type="ECO:0000256" key="4">
    <source>
        <dbReference type="ARBA" id="ARBA00023163"/>
    </source>
</evidence>
<feature type="coiled-coil region" evidence="6">
    <location>
        <begin position="500"/>
        <end position="527"/>
    </location>
</feature>